<organism evidence="1">
    <name type="scientific">Anguilla anguilla</name>
    <name type="common">European freshwater eel</name>
    <name type="synonym">Muraena anguilla</name>
    <dbReference type="NCBI Taxonomy" id="7936"/>
    <lineage>
        <taxon>Eukaryota</taxon>
        <taxon>Metazoa</taxon>
        <taxon>Chordata</taxon>
        <taxon>Craniata</taxon>
        <taxon>Vertebrata</taxon>
        <taxon>Euteleostomi</taxon>
        <taxon>Actinopterygii</taxon>
        <taxon>Neopterygii</taxon>
        <taxon>Teleostei</taxon>
        <taxon>Anguilliformes</taxon>
        <taxon>Anguillidae</taxon>
        <taxon>Anguilla</taxon>
    </lineage>
</organism>
<sequence length="21" mass="2379">MSFPGELAAYQNPQLRALFPK</sequence>
<protein>
    <submittedName>
        <fullName evidence="1">Uncharacterized protein</fullName>
    </submittedName>
</protein>
<accession>A0A0E9VHK5</accession>
<evidence type="ECO:0000313" key="1">
    <source>
        <dbReference type="EMBL" id="JAH76703.1"/>
    </source>
</evidence>
<reference evidence="1" key="2">
    <citation type="journal article" date="2015" name="Fish Shellfish Immunol.">
        <title>Early steps in the European eel (Anguilla anguilla)-Vibrio vulnificus interaction in the gills: Role of the RtxA13 toxin.</title>
        <authorList>
            <person name="Callol A."/>
            <person name="Pajuelo D."/>
            <person name="Ebbesson L."/>
            <person name="Teles M."/>
            <person name="MacKenzie S."/>
            <person name="Amaro C."/>
        </authorList>
    </citation>
    <scope>NUCLEOTIDE SEQUENCE</scope>
</reference>
<dbReference type="EMBL" id="GBXM01031874">
    <property type="protein sequence ID" value="JAH76703.1"/>
    <property type="molecule type" value="Transcribed_RNA"/>
</dbReference>
<dbReference type="AlphaFoldDB" id="A0A0E9VHK5"/>
<name>A0A0E9VHK5_ANGAN</name>
<reference evidence="1" key="1">
    <citation type="submission" date="2014-11" db="EMBL/GenBank/DDBJ databases">
        <authorList>
            <person name="Amaro Gonzalez C."/>
        </authorList>
    </citation>
    <scope>NUCLEOTIDE SEQUENCE</scope>
</reference>
<proteinExistence type="predicted"/>